<dbReference type="InterPro" id="IPR050508">
    <property type="entry name" value="Methyltransf_Superfamily"/>
</dbReference>
<dbReference type="Pfam" id="PF13649">
    <property type="entry name" value="Methyltransf_25"/>
    <property type="match status" value="1"/>
</dbReference>
<comment type="caution">
    <text evidence="2">The sequence shown here is derived from an EMBL/GenBank/DDBJ whole genome shotgun (WGS) entry which is preliminary data.</text>
</comment>
<dbReference type="EMBL" id="JBFALK010000019">
    <property type="protein sequence ID" value="MEV0972913.1"/>
    <property type="molecule type" value="Genomic_DNA"/>
</dbReference>
<organism evidence="2 3">
    <name type="scientific">Microtetraspora glauca</name>
    <dbReference type="NCBI Taxonomy" id="1996"/>
    <lineage>
        <taxon>Bacteria</taxon>
        <taxon>Bacillati</taxon>
        <taxon>Actinomycetota</taxon>
        <taxon>Actinomycetes</taxon>
        <taxon>Streptosporangiales</taxon>
        <taxon>Streptosporangiaceae</taxon>
        <taxon>Microtetraspora</taxon>
    </lineage>
</organism>
<dbReference type="GO" id="GO:0032259">
    <property type="term" value="P:methylation"/>
    <property type="evidence" value="ECO:0007669"/>
    <property type="project" value="UniProtKB-KW"/>
</dbReference>
<keyword evidence="2" id="KW-0808">Transferase</keyword>
<dbReference type="SUPFAM" id="SSF53335">
    <property type="entry name" value="S-adenosyl-L-methionine-dependent methyltransferases"/>
    <property type="match status" value="1"/>
</dbReference>
<dbReference type="InterPro" id="IPR029063">
    <property type="entry name" value="SAM-dependent_MTases_sf"/>
</dbReference>
<sequence>MRIGHGPAKQEDGGGTIDHPRAYEVLAEIGLGGRRRRVFTRIAALTGARPGDRVLDVGCGTGYLTRIIAPLVGRDGHVTGVDPSTSMLDHARERAPRTCSYRVGEGQDLPFSDAAFDVVVSTLAVHHMPRSARGTAVREMFRVLRPGGRLLIADFRPPTHPVSARLVGVLAGPAMRPGMPELLAELVPDAGFRITSTTHVKPLLHCVEAVRPIETGA</sequence>
<name>A0ABV3GMR1_MICGL</name>
<evidence type="ECO:0000259" key="1">
    <source>
        <dbReference type="Pfam" id="PF13649"/>
    </source>
</evidence>
<dbReference type="InterPro" id="IPR041698">
    <property type="entry name" value="Methyltransf_25"/>
</dbReference>
<evidence type="ECO:0000313" key="3">
    <source>
        <dbReference type="Proteomes" id="UP001551675"/>
    </source>
</evidence>
<keyword evidence="2" id="KW-0489">Methyltransferase</keyword>
<feature type="domain" description="Methyltransferase" evidence="1">
    <location>
        <begin position="54"/>
        <end position="148"/>
    </location>
</feature>
<dbReference type="RefSeq" id="WP_358138326.1">
    <property type="nucleotide sequence ID" value="NZ_JBFALK010000019.1"/>
</dbReference>
<reference evidence="2 3" key="1">
    <citation type="submission" date="2024-06" db="EMBL/GenBank/DDBJ databases">
        <title>The Natural Products Discovery Center: Release of the First 8490 Sequenced Strains for Exploring Actinobacteria Biosynthetic Diversity.</title>
        <authorList>
            <person name="Kalkreuter E."/>
            <person name="Kautsar S.A."/>
            <person name="Yang D."/>
            <person name="Bader C.D."/>
            <person name="Teijaro C.N."/>
            <person name="Fluegel L."/>
            <person name="Davis C.M."/>
            <person name="Simpson J.R."/>
            <person name="Lauterbach L."/>
            <person name="Steele A.D."/>
            <person name="Gui C."/>
            <person name="Meng S."/>
            <person name="Li G."/>
            <person name="Viehrig K."/>
            <person name="Ye F."/>
            <person name="Su P."/>
            <person name="Kiefer A.F."/>
            <person name="Nichols A."/>
            <person name="Cepeda A.J."/>
            <person name="Yan W."/>
            <person name="Fan B."/>
            <person name="Jiang Y."/>
            <person name="Adhikari A."/>
            <person name="Zheng C.-J."/>
            <person name="Schuster L."/>
            <person name="Cowan T.M."/>
            <person name="Smanski M.J."/>
            <person name="Chevrette M.G."/>
            <person name="De Carvalho L.P.S."/>
            <person name="Shen B."/>
        </authorList>
    </citation>
    <scope>NUCLEOTIDE SEQUENCE [LARGE SCALE GENOMIC DNA]</scope>
    <source>
        <strain evidence="2 3">NPDC050100</strain>
    </source>
</reference>
<dbReference type="GO" id="GO:0008168">
    <property type="term" value="F:methyltransferase activity"/>
    <property type="evidence" value="ECO:0007669"/>
    <property type="project" value="UniProtKB-KW"/>
</dbReference>
<dbReference type="PANTHER" id="PTHR42912">
    <property type="entry name" value="METHYLTRANSFERASE"/>
    <property type="match status" value="1"/>
</dbReference>
<evidence type="ECO:0000313" key="2">
    <source>
        <dbReference type="EMBL" id="MEV0972913.1"/>
    </source>
</evidence>
<dbReference type="Proteomes" id="UP001551675">
    <property type="component" value="Unassembled WGS sequence"/>
</dbReference>
<dbReference type="Gene3D" id="3.40.50.150">
    <property type="entry name" value="Vaccinia Virus protein VP39"/>
    <property type="match status" value="1"/>
</dbReference>
<dbReference type="PANTHER" id="PTHR42912:SF80">
    <property type="entry name" value="METHYLTRANSFERASE DOMAIN-CONTAINING PROTEIN"/>
    <property type="match status" value="1"/>
</dbReference>
<keyword evidence="3" id="KW-1185">Reference proteome</keyword>
<proteinExistence type="predicted"/>
<dbReference type="CDD" id="cd02440">
    <property type="entry name" value="AdoMet_MTases"/>
    <property type="match status" value="1"/>
</dbReference>
<protein>
    <submittedName>
        <fullName evidence="2">Methyltransferase domain-containing protein</fullName>
    </submittedName>
</protein>
<accession>A0ABV3GMR1</accession>
<gene>
    <name evidence="2" type="ORF">AB0I59_30275</name>
</gene>